<sequence>MNDDVRPGQLNLARDNATLVAVQHGDVYVHQRIGTHHIDELSFDAGPPVTDEQPSRLLNAGNQVVRFTGREREIADLAAWRDEAAAVAVRLVHGGAGQGKTRLAHRFAEMSHAAGWITLRARHSRDVAVRPIEVQHDEGALAAYSRVLVLVDYAERWPTSDLLALLLDRRLHGGPTLRVLLLARPIGNWWYALTHRLSEALGVRADTSELTPLGATHDDSRHVYRVASSCFAEALGVRDPGHPPAEVEGSVLTIHMAALAGVLATRQGDVPPTDPGALSAYLLDRERSHWQSMYDNDRRIQSTPRVMGRAVYLAALTRSLDYAAAVAALKATAVADDAGAAGQVLDDHAMCYPPHDSTTALEPLYPDRLAEDFVALQTPGHAVDGFRADPWANDAFAALVAASTRSAVTALPLLVETARRWPHLTERQLLPLLRERPDLAVHAGAPALSAIAAAPAMPLDVLEAIESALPTEPSGDLYAGIAAITERLATDLTGHTADPLRAARLSQKLGWRLLDAGQVPKGIALLTLAVDAARRLVADDRAGHAAQLELALRSLGTAHIRAEEWASAVTVLSEAIGLWTDPGVRAAPATAAVAGCLADLSLALWHQGHNASSLKTRGRAITQLRQLVATAPRHRLALIRALIQQADQLRQGDRGHDSLDALDEAVTLLRAVAADPDAGLESDFATTLLGRAKTLLSLGRLPEAEAAVAGAVKVFRRLAAVNIAYDGDLARALLVEAEVLGRLERWPDAIDTQDQAAAIYRRLARISMPRHAVDLARTLVTFARLCRDAGHRHEDALTRLREAMTILKVGRLDPAVQQRLTDAARWIGADLLDATGRHDEADDLRRSPHHYSPPPQPSQRRPPRPPDTSQRDLARSMAGSIHYLARAELERLEPLDAAAVLAALKEVRFWWLEAILRGLHRDHELEVLRLLVRHEAHDVDTVTWRVVAKRLLTLSAREAAAILSDTTPATAAAILNYDDWSWKARAVLAHLDHAVEITRRLGYDPYADQAKKRLWDPG</sequence>
<feature type="region of interest" description="Disordered" evidence="1">
    <location>
        <begin position="840"/>
        <end position="872"/>
    </location>
</feature>
<keyword evidence="3" id="KW-1185">Reference proteome</keyword>
<dbReference type="InterPro" id="IPR011990">
    <property type="entry name" value="TPR-like_helical_dom_sf"/>
</dbReference>
<gene>
    <name evidence="2" type="ORF">Prum_094870</name>
</gene>
<evidence type="ECO:0000313" key="3">
    <source>
        <dbReference type="Proteomes" id="UP000482960"/>
    </source>
</evidence>
<dbReference type="Gene3D" id="1.25.40.10">
    <property type="entry name" value="Tetratricopeptide repeat domain"/>
    <property type="match status" value="2"/>
</dbReference>
<dbReference type="EMBL" id="BLPG01000002">
    <property type="protein sequence ID" value="GFJ95845.1"/>
    <property type="molecule type" value="Genomic_DNA"/>
</dbReference>
<accession>A0A6V8LSW6</accession>
<dbReference type="Proteomes" id="UP000482960">
    <property type="component" value="Unassembled WGS sequence"/>
</dbReference>
<dbReference type="AlphaFoldDB" id="A0A6V8LSW6"/>
<proteinExistence type="predicted"/>
<dbReference type="SUPFAM" id="SSF48452">
    <property type="entry name" value="TPR-like"/>
    <property type="match status" value="2"/>
</dbReference>
<evidence type="ECO:0000256" key="1">
    <source>
        <dbReference type="SAM" id="MobiDB-lite"/>
    </source>
</evidence>
<organism evidence="2 3">
    <name type="scientific">Phytohabitans rumicis</name>
    <dbReference type="NCBI Taxonomy" id="1076125"/>
    <lineage>
        <taxon>Bacteria</taxon>
        <taxon>Bacillati</taxon>
        <taxon>Actinomycetota</taxon>
        <taxon>Actinomycetes</taxon>
        <taxon>Micromonosporales</taxon>
        <taxon>Micromonosporaceae</taxon>
    </lineage>
</organism>
<name>A0A6V8LSW6_9ACTN</name>
<reference evidence="2 3" key="1">
    <citation type="submission" date="2020-03" db="EMBL/GenBank/DDBJ databases">
        <title>Whole genome shotgun sequence of Phytohabitans rumicis NBRC 108638.</title>
        <authorList>
            <person name="Komaki H."/>
            <person name="Tamura T."/>
        </authorList>
    </citation>
    <scope>NUCLEOTIDE SEQUENCE [LARGE SCALE GENOMIC DNA]</scope>
    <source>
        <strain evidence="2 3">NBRC 108638</strain>
    </source>
</reference>
<reference evidence="2 3" key="2">
    <citation type="submission" date="2020-03" db="EMBL/GenBank/DDBJ databases">
        <authorList>
            <person name="Ichikawa N."/>
            <person name="Kimura A."/>
            <person name="Kitahashi Y."/>
            <person name="Uohara A."/>
        </authorList>
    </citation>
    <scope>NUCLEOTIDE SEQUENCE [LARGE SCALE GENOMIC DNA]</scope>
    <source>
        <strain evidence="2 3">NBRC 108638</strain>
    </source>
</reference>
<comment type="caution">
    <text evidence="2">The sequence shown here is derived from an EMBL/GenBank/DDBJ whole genome shotgun (WGS) entry which is preliminary data.</text>
</comment>
<evidence type="ECO:0000313" key="2">
    <source>
        <dbReference type="EMBL" id="GFJ95845.1"/>
    </source>
</evidence>
<dbReference type="RefSeq" id="WP_173085221.1">
    <property type="nucleotide sequence ID" value="NZ_BAABJB010000019.1"/>
</dbReference>
<protein>
    <submittedName>
        <fullName evidence="2">Uncharacterized protein</fullName>
    </submittedName>
</protein>